<dbReference type="RefSeq" id="WP_377428943.1">
    <property type="nucleotide sequence ID" value="NZ_JBHSPR010000037.1"/>
</dbReference>
<dbReference type="Proteomes" id="UP001596203">
    <property type="component" value="Unassembled WGS sequence"/>
</dbReference>
<name>A0ABW1KGB5_9ACTN</name>
<dbReference type="Gene3D" id="1.25.40.10">
    <property type="entry name" value="Tetratricopeptide repeat domain"/>
    <property type="match status" value="1"/>
</dbReference>
<evidence type="ECO:0000313" key="2">
    <source>
        <dbReference type="Proteomes" id="UP001596203"/>
    </source>
</evidence>
<dbReference type="EMBL" id="JBHSPR010000037">
    <property type="protein sequence ID" value="MFC6020744.1"/>
    <property type="molecule type" value="Genomic_DNA"/>
</dbReference>
<dbReference type="Pfam" id="PF13424">
    <property type="entry name" value="TPR_12"/>
    <property type="match status" value="1"/>
</dbReference>
<keyword evidence="2" id="KW-1185">Reference proteome</keyword>
<dbReference type="SUPFAM" id="SSF48452">
    <property type="entry name" value="TPR-like"/>
    <property type="match status" value="1"/>
</dbReference>
<accession>A0ABW1KGB5</accession>
<protein>
    <submittedName>
        <fullName evidence="1">Tetratricopeptide repeat protein</fullName>
    </submittedName>
</protein>
<comment type="caution">
    <text evidence="1">The sequence shown here is derived from an EMBL/GenBank/DDBJ whole genome shotgun (WGS) entry which is preliminary data.</text>
</comment>
<dbReference type="InterPro" id="IPR011990">
    <property type="entry name" value="TPR-like_helical_dom_sf"/>
</dbReference>
<sequence length="113" mass="12823">MDRGLTAVRYTCCSKINLANDLAVAGEYEEALRYTREALAGLTAIFGEEHPQVVVCRNNLSLDLENTGAPAEAHGLRQELEQQYRTVFRPNHPETQLMQRRLRGSIEIEPPNW</sequence>
<organism evidence="1 2">
    <name type="scientific">Plantactinospora solaniradicis</name>
    <dbReference type="NCBI Taxonomy" id="1723736"/>
    <lineage>
        <taxon>Bacteria</taxon>
        <taxon>Bacillati</taxon>
        <taxon>Actinomycetota</taxon>
        <taxon>Actinomycetes</taxon>
        <taxon>Micromonosporales</taxon>
        <taxon>Micromonosporaceae</taxon>
        <taxon>Plantactinospora</taxon>
    </lineage>
</organism>
<proteinExistence type="predicted"/>
<reference evidence="2" key="1">
    <citation type="journal article" date="2019" name="Int. J. Syst. Evol. Microbiol.">
        <title>The Global Catalogue of Microorganisms (GCM) 10K type strain sequencing project: providing services to taxonomists for standard genome sequencing and annotation.</title>
        <authorList>
            <consortium name="The Broad Institute Genomics Platform"/>
            <consortium name="The Broad Institute Genome Sequencing Center for Infectious Disease"/>
            <person name="Wu L."/>
            <person name="Ma J."/>
        </authorList>
    </citation>
    <scope>NUCLEOTIDE SEQUENCE [LARGE SCALE GENOMIC DNA]</scope>
    <source>
        <strain evidence="2">ZS-35-S2</strain>
    </source>
</reference>
<gene>
    <name evidence="1" type="ORF">ACFP2T_31825</name>
</gene>
<evidence type="ECO:0000313" key="1">
    <source>
        <dbReference type="EMBL" id="MFC6020744.1"/>
    </source>
</evidence>